<dbReference type="GO" id="GO:0009982">
    <property type="term" value="F:pseudouridine synthase activity"/>
    <property type="evidence" value="ECO:0007669"/>
    <property type="project" value="InterPro"/>
</dbReference>
<dbReference type="PANTHER" id="PTHR23412:SF15">
    <property type="entry name" value="MESOTHELIN-LIKE PROTEIN"/>
    <property type="match status" value="1"/>
</dbReference>
<dbReference type="GO" id="GO:0001522">
    <property type="term" value="P:pseudouridine synthesis"/>
    <property type="evidence" value="ECO:0007669"/>
    <property type="project" value="InterPro"/>
</dbReference>
<evidence type="ECO:0000256" key="6">
    <source>
        <dbReference type="ARBA" id="ARBA00023180"/>
    </source>
</evidence>
<comment type="similarity">
    <text evidence="2">Belongs to the mesothelin family.</text>
</comment>
<evidence type="ECO:0000256" key="7">
    <source>
        <dbReference type="SAM" id="MobiDB-lite"/>
    </source>
</evidence>
<dbReference type="InterPro" id="IPR026664">
    <property type="entry name" value="Stereocilin-rel"/>
</dbReference>
<keyword evidence="5" id="KW-0472">Membrane</keyword>
<dbReference type="Proteomes" id="UP001166674">
    <property type="component" value="Unassembled WGS sequence"/>
</dbReference>
<reference evidence="9" key="1">
    <citation type="submission" date="2020-03" db="EMBL/GenBank/DDBJ databases">
        <title>Studies in the Genomics of Life Span.</title>
        <authorList>
            <person name="Glass D."/>
        </authorList>
    </citation>
    <scope>NUCLEOTIDE SEQUENCE</scope>
    <source>
        <strain evidence="9">SUZIE</strain>
        <tissue evidence="9">Muscle</tissue>
    </source>
</reference>
<dbReference type="AlphaFoldDB" id="A0AA41T0N3"/>
<keyword evidence="10" id="KW-1185">Reference proteome</keyword>
<evidence type="ECO:0000256" key="2">
    <source>
        <dbReference type="ARBA" id="ARBA00011016"/>
    </source>
</evidence>
<evidence type="ECO:0000313" key="9">
    <source>
        <dbReference type="EMBL" id="MBZ3879616.1"/>
    </source>
</evidence>
<evidence type="ECO:0000259" key="8">
    <source>
        <dbReference type="Pfam" id="PF00849"/>
    </source>
</evidence>
<comment type="caution">
    <text evidence="9">The sequence shown here is derived from an EMBL/GenBank/DDBJ whole genome shotgun (WGS) entry which is preliminary data.</text>
</comment>
<evidence type="ECO:0000256" key="4">
    <source>
        <dbReference type="ARBA" id="ARBA00022889"/>
    </source>
</evidence>
<dbReference type="GO" id="GO:0003723">
    <property type="term" value="F:RNA binding"/>
    <property type="evidence" value="ECO:0007669"/>
    <property type="project" value="InterPro"/>
</dbReference>
<evidence type="ECO:0000313" key="10">
    <source>
        <dbReference type="Proteomes" id="UP001166674"/>
    </source>
</evidence>
<keyword evidence="6" id="KW-0325">Glycoprotein</keyword>
<name>A0AA41T0N3_SCICA</name>
<evidence type="ECO:0000256" key="3">
    <source>
        <dbReference type="ARBA" id="ARBA00022729"/>
    </source>
</evidence>
<dbReference type="CDD" id="cd02869">
    <property type="entry name" value="PseudoU_synth_RluA_like"/>
    <property type="match status" value="1"/>
</dbReference>
<dbReference type="EMBL" id="JAATJV010367800">
    <property type="protein sequence ID" value="MBZ3879616.1"/>
    <property type="molecule type" value="Genomic_DNA"/>
</dbReference>
<accession>A0AA41T0N3</accession>
<gene>
    <name evidence="9" type="ORF">SUZIE_153825</name>
</gene>
<proteinExistence type="inferred from homology"/>
<dbReference type="InterPro" id="IPR006145">
    <property type="entry name" value="PsdUridine_synth_RsuA/RluA"/>
</dbReference>
<keyword evidence="4" id="KW-0130">Cell adhesion</keyword>
<dbReference type="SUPFAM" id="SSF55120">
    <property type="entry name" value="Pseudouridine synthase"/>
    <property type="match status" value="1"/>
</dbReference>
<dbReference type="PANTHER" id="PTHR23412">
    <property type="entry name" value="STEREOCILIN RELATED"/>
    <property type="match status" value="1"/>
</dbReference>
<evidence type="ECO:0000256" key="5">
    <source>
        <dbReference type="ARBA" id="ARBA00023136"/>
    </source>
</evidence>
<feature type="region of interest" description="Disordered" evidence="7">
    <location>
        <begin position="973"/>
        <end position="1016"/>
    </location>
</feature>
<protein>
    <submittedName>
        <fullName evidence="9">Mesothelin-like protein</fullName>
    </submittedName>
</protein>
<dbReference type="Pfam" id="PF06060">
    <property type="entry name" value="Mesothelin"/>
    <property type="match status" value="1"/>
</dbReference>
<dbReference type="InterPro" id="IPR020103">
    <property type="entry name" value="PsdUridine_synth_cat_dom_sf"/>
</dbReference>
<dbReference type="Pfam" id="PF00849">
    <property type="entry name" value="PseudoU_synth_2"/>
    <property type="match status" value="1"/>
</dbReference>
<feature type="domain" description="Pseudouridine synthase RsuA/RluA-like" evidence="8">
    <location>
        <begin position="18"/>
        <end position="182"/>
    </location>
</feature>
<dbReference type="GO" id="GO:0007160">
    <property type="term" value="P:cell-matrix adhesion"/>
    <property type="evidence" value="ECO:0007669"/>
    <property type="project" value="TreeGrafter"/>
</dbReference>
<keyword evidence="3" id="KW-0732">Signal</keyword>
<dbReference type="Gene3D" id="3.30.2350.10">
    <property type="entry name" value="Pseudouridine synthase"/>
    <property type="match status" value="1"/>
</dbReference>
<dbReference type="InterPro" id="IPR010335">
    <property type="entry name" value="Mesothelin"/>
</dbReference>
<organism evidence="9 10">
    <name type="scientific">Sciurus carolinensis</name>
    <name type="common">Eastern gray squirrel</name>
    <dbReference type="NCBI Taxonomy" id="30640"/>
    <lineage>
        <taxon>Eukaryota</taxon>
        <taxon>Metazoa</taxon>
        <taxon>Chordata</taxon>
        <taxon>Craniata</taxon>
        <taxon>Vertebrata</taxon>
        <taxon>Euteleostomi</taxon>
        <taxon>Mammalia</taxon>
        <taxon>Eutheria</taxon>
        <taxon>Euarchontoglires</taxon>
        <taxon>Glires</taxon>
        <taxon>Rodentia</taxon>
        <taxon>Sciuromorpha</taxon>
        <taxon>Sciuridae</taxon>
        <taxon>Sciurinae</taxon>
        <taxon>Sciurini</taxon>
        <taxon>Sciurus</taxon>
    </lineage>
</organism>
<comment type="subcellular location">
    <subcellularLocation>
        <location evidence="1">Membrane</location>
    </subcellularLocation>
</comment>
<dbReference type="GO" id="GO:0009986">
    <property type="term" value="C:cell surface"/>
    <property type="evidence" value="ECO:0007669"/>
    <property type="project" value="TreeGrafter"/>
</dbReference>
<sequence>MEPGSVENLSIVYQSSDFLVVNKHWDLRIDSKTWRETLTLQKQLRHHFPELADPDTCYGFRFCHQLDFSTSGALCVALNKAAAGSAYRCFKERRVTKAYLALVRGHVQESRVTISHAIGKNSTEGRTHTMCIEGTHGCENPKPSLTELVVLEHGLYAGNPVSKVLLKPLTGRTHQLRVHCSALGHPIVGDLTYGQAEGQEDQPFRMMLHAFYLRIPTQVECVEACTPDPFLPTLDVCWSPHTLVQPLDQLVQTLRAASDPDPMDSGLGPHSPSTLLPEPDRSMATPASVVTHVCLQSRLGHLGTWTSTGVHRNEPRSGDKAGQLHATHWAGMELHGLRRWAGWVTDTQSVCIQRPRGRSLISEAEVAPPLTTDEAPAQDLLPQDTSARMTRAYCRSAVGPGVGAVVSLGLFLSLPAHCSHSQAEGFHQGELDIGGADPWARVTASLLQDFWCQPASRLPREHLSALIRSLAAQRVSLKAWQLSCLANLATGLGLQDDFRLHPPDLLLFYNLSQVREADCRAFTHRAAQGDTELLANLPDQRVALRHTALACLGTPHLQLSASDLGLLGTLVCDMDASSIVTADPRVLQNLLRCPRLTAAQRVALNTLLASGRTQLGPPGSWNLKGLQALGSLATHISPRLWAQVPEAVGLDFFLSVVAACRAGRLSQRDARHFVTNFLDSKATAASSRPKRGAALPAGRPCVHGDITAATLRDNLFLVRYDCSQLQSCLADPVLRANLDPLMQHPLPAECQRVIKAKLAQVYPHGIPEDQLRLITSLVYLYSRTEIGQWNITSRDTVVALLASDVALENQTEAVLQKFLDHNGTVTSALLVAMGGSRLCWMSPQQIRTIQPSELRLAGVLDVSSCPQSQKDALFAKAREAFRNTKSTADYYRSMRPYLGGAPVEELQHLAQANVSMDIDTFTNLNPRVLQSLSVSSVTTLLGRNVGDLQKARSHPTVSSWLRSLSSSALGQLGLDTARPRPSPAPVASRPPRITRPALHLAPTSGLPENEVVAPSSGSLPVHPGFLPLSVALPSGLLWLLLRRTPLSPVGTAHGAPGPWPVQTVLPQGDQAHGHHTQERGSC</sequence>
<dbReference type="GO" id="GO:0016020">
    <property type="term" value="C:membrane"/>
    <property type="evidence" value="ECO:0007669"/>
    <property type="project" value="UniProtKB-SubCell"/>
</dbReference>
<evidence type="ECO:0000256" key="1">
    <source>
        <dbReference type="ARBA" id="ARBA00004370"/>
    </source>
</evidence>